<evidence type="ECO:0000256" key="4">
    <source>
        <dbReference type="ARBA" id="ARBA00023163"/>
    </source>
</evidence>
<dbReference type="PRINTS" id="PR01590">
    <property type="entry name" value="HTHFIS"/>
</dbReference>
<dbReference type="SMART" id="SM00382">
    <property type="entry name" value="AAA"/>
    <property type="match status" value="1"/>
</dbReference>
<dbReference type="GO" id="GO:0006355">
    <property type="term" value="P:regulation of DNA-templated transcription"/>
    <property type="evidence" value="ECO:0007669"/>
    <property type="project" value="InterPro"/>
</dbReference>
<dbReference type="InterPro" id="IPR027417">
    <property type="entry name" value="P-loop_NTPase"/>
</dbReference>
<dbReference type="Proteomes" id="UP000257016">
    <property type="component" value="Unassembled WGS sequence"/>
</dbReference>
<dbReference type="PROSITE" id="PS00675">
    <property type="entry name" value="SIGMA54_INTERACT_1"/>
    <property type="match status" value="1"/>
</dbReference>
<keyword evidence="1" id="KW-0547">Nucleotide-binding</keyword>
<dbReference type="PANTHER" id="PTHR32071:SF77">
    <property type="entry name" value="TRANSCRIPTIONAL REGULATORY PROTEIN"/>
    <property type="match status" value="1"/>
</dbReference>
<dbReference type="Pfam" id="PF25601">
    <property type="entry name" value="AAA_lid_14"/>
    <property type="match status" value="1"/>
</dbReference>
<dbReference type="Gene3D" id="3.30.450.40">
    <property type="match status" value="1"/>
</dbReference>
<evidence type="ECO:0000256" key="5">
    <source>
        <dbReference type="SAM" id="MobiDB-lite"/>
    </source>
</evidence>
<dbReference type="Gene3D" id="1.10.10.60">
    <property type="entry name" value="Homeodomain-like"/>
    <property type="match status" value="1"/>
</dbReference>
<dbReference type="InterPro" id="IPR002078">
    <property type="entry name" value="Sigma_54_int"/>
</dbReference>
<feature type="region of interest" description="Disordered" evidence="5">
    <location>
        <begin position="686"/>
        <end position="707"/>
    </location>
</feature>
<dbReference type="InterPro" id="IPR025943">
    <property type="entry name" value="Sigma_54_int_dom_ATP-bd_2"/>
</dbReference>
<accession>A0A375CJJ7</accession>
<dbReference type="EMBL" id="OFSN01000019">
    <property type="protein sequence ID" value="SOY71837.1"/>
    <property type="molecule type" value="Genomic_DNA"/>
</dbReference>
<name>A0A375CJJ7_9BURK</name>
<dbReference type="SUPFAM" id="SSF52540">
    <property type="entry name" value="P-loop containing nucleoside triphosphate hydrolases"/>
    <property type="match status" value="1"/>
</dbReference>
<dbReference type="Gene3D" id="3.40.50.300">
    <property type="entry name" value="P-loop containing nucleotide triphosphate hydrolases"/>
    <property type="match status" value="1"/>
</dbReference>
<evidence type="ECO:0000256" key="3">
    <source>
        <dbReference type="ARBA" id="ARBA00023015"/>
    </source>
</evidence>
<dbReference type="GO" id="GO:0005524">
    <property type="term" value="F:ATP binding"/>
    <property type="evidence" value="ECO:0007669"/>
    <property type="project" value="UniProtKB-KW"/>
</dbReference>
<dbReference type="InterPro" id="IPR058031">
    <property type="entry name" value="AAA_lid_NorR"/>
</dbReference>
<dbReference type="Pfam" id="PF02954">
    <property type="entry name" value="HTH_8"/>
    <property type="match status" value="1"/>
</dbReference>
<evidence type="ECO:0000256" key="2">
    <source>
        <dbReference type="ARBA" id="ARBA00022840"/>
    </source>
</evidence>
<dbReference type="PROSITE" id="PS50045">
    <property type="entry name" value="SIGMA54_INTERACT_4"/>
    <property type="match status" value="1"/>
</dbReference>
<comment type="caution">
    <text evidence="7">The sequence shown here is derived from an EMBL/GenBank/DDBJ whole genome shotgun (WGS) entry which is preliminary data.</text>
</comment>
<dbReference type="InterPro" id="IPR009057">
    <property type="entry name" value="Homeodomain-like_sf"/>
</dbReference>
<dbReference type="InterPro" id="IPR003593">
    <property type="entry name" value="AAA+_ATPase"/>
</dbReference>
<dbReference type="PROSITE" id="PS00676">
    <property type="entry name" value="SIGMA54_INTERACT_2"/>
    <property type="match status" value="1"/>
</dbReference>
<dbReference type="InterPro" id="IPR002197">
    <property type="entry name" value="HTH_Fis"/>
</dbReference>
<organism evidence="7">
    <name type="scientific">Cupriavidus taiwanensis</name>
    <dbReference type="NCBI Taxonomy" id="164546"/>
    <lineage>
        <taxon>Bacteria</taxon>
        <taxon>Pseudomonadati</taxon>
        <taxon>Pseudomonadota</taxon>
        <taxon>Betaproteobacteria</taxon>
        <taxon>Burkholderiales</taxon>
        <taxon>Burkholderiaceae</taxon>
        <taxon>Cupriavidus</taxon>
    </lineage>
</organism>
<evidence type="ECO:0000256" key="1">
    <source>
        <dbReference type="ARBA" id="ARBA00022741"/>
    </source>
</evidence>
<reference evidence="7" key="1">
    <citation type="submission" date="2018-01" db="EMBL/GenBank/DDBJ databases">
        <authorList>
            <person name="Clerissi C."/>
        </authorList>
    </citation>
    <scope>NUCLEOTIDE SEQUENCE</scope>
    <source>
        <strain evidence="7">Cupriavidus taiwanensis LMG 19430</strain>
    </source>
</reference>
<evidence type="ECO:0000259" key="6">
    <source>
        <dbReference type="PROSITE" id="PS50045"/>
    </source>
</evidence>
<dbReference type="InterPro" id="IPR025662">
    <property type="entry name" value="Sigma_54_int_dom_ATP-bd_1"/>
</dbReference>
<dbReference type="InterPro" id="IPR029016">
    <property type="entry name" value="GAF-like_dom_sf"/>
</dbReference>
<gene>
    <name evidence="7" type="ORF">CBM2586_B130557</name>
</gene>
<protein>
    <submittedName>
        <fullName evidence="7">Fis family GAF modulated sigma54 specific transcriptional regulator</fullName>
    </submittedName>
</protein>
<proteinExistence type="predicted"/>
<evidence type="ECO:0000313" key="7">
    <source>
        <dbReference type="EMBL" id="SOY71837.1"/>
    </source>
</evidence>
<sequence length="707" mass="75903">MGDLRKAAPTSMSGSASGKRLAAACPQRGAPYAVNCFTITMSVDQRSRASHPKTVETRVPLEFHQAKGALAKHALEASWQRSIASGLAETHQVLPPVTSWADGRAVRSRNSKLLKYAEPSVENTFEQMAGTGTVVVLADAEGIIVCSKGDADLMSGPFGPLFQPGVSWSEAIAGTNAIGTCVASRAPVTVDLAEHYLISFRSLSGAAAPCFDSAGTIAGVFAAYSTSPAIHALPLIRTVAVLIENRMLVREMADEIVVVFHPVAEYLTTIKQAIAVFGSDGKLLGSNSAARCLLNLDPRDTLGKRFTDLFGFNFSLERFVDKARAMRGSQFAASLRDGREVTMIVNVGVTGEAACSARAPTDASQSTDQQQTRPRSARVLLKDLDLGDPQMQRAIQKASMILGSDIPLLIEGESGVGKEVFTAAFHNSGPRHNGPFVAVNCAAIPEGLIESELFGYEEGAFTGAKRKGFPGKILQANGGTLFLDEIGDMPLSLQGRLLRVLQERQVTPLGSTRSMPVDVSIVCATHRSMIDEVTAGRFREDLYYRLNGLRIRLPSLRERKDISCLIDFVINAESGGRKIEVTPDVRHALCTHPWPGNIRQLQMTLRTALAILRDGTELRLEHLPDELVPTEGSETPSQAEAQPCDLAQIEMDAVRRAIAASDGNMSEAARILGISRKTLYRKLEKLSAQSTAGQVAKEQAAPGTKGT</sequence>
<keyword evidence="3" id="KW-0805">Transcription regulation</keyword>
<dbReference type="CDD" id="cd00009">
    <property type="entry name" value="AAA"/>
    <property type="match status" value="1"/>
</dbReference>
<dbReference type="Pfam" id="PF00158">
    <property type="entry name" value="Sigma54_activat"/>
    <property type="match status" value="1"/>
</dbReference>
<keyword evidence="2" id="KW-0067">ATP-binding</keyword>
<keyword evidence="4" id="KW-0804">Transcription</keyword>
<dbReference type="SUPFAM" id="SSF46689">
    <property type="entry name" value="Homeodomain-like"/>
    <property type="match status" value="1"/>
</dbReference>
<dbReference type="PANTHER" id="PTHR32071">
    <property type="entry name" value="TRANSCRIPTIONAL REGULATORY PROTEIN"/>
    <property type="match status" value="1"/>
</dbReference>
<dbReference type="FunFam" id="3.40.50.300:FF:000006">
    <property type="entry name" value="DNA-binding transcriptional regulator NtrC"/>
    <property type="match status" value="1"/>
</dbReference>
<feature type="domain" description="Sigma-54 factor interaction" evidence="6">
    <location>
        <begin position="384"/>
        <end position="610"/>
    </location>
</feature>
<dbReference type="Gene3D" id="1.10.8.60">
    <property type="match status" value="1"/>
</dbReference>
<dbReference type="AlphaFoldDB" id="A0A375CJJ7"/>
<dbReference type="GO" id="GO:0043565">
    <property type="term" value="F:sequence-specific DNA binding"/>
    <property type="evidence" value="ECO:0007669"/>
    <property type="project" value="InterPro"/>
</dbReference>